<name>A0AA40BW74_9PEZI</name>
<reference evidence="1" key="1">
    <citation type="submission" date="2023-06" db="EMBL/GenBank/DDBJ databases">
        <title>Genome-scale phylogeny and comparative genomics of the fungal order Sordariales.</title>
        <authorList>
            <consortium name="Lawrence Berkeley National Laboratory"/>
            <person name="Hensen N."/>
            <person name="Bonometti L."/>
            <person name="Westerberg I."/>
            <person name="Brannstrom I.O."/>
            <person name="Guillou S."/>
            <person name="Cros-Aarteil S."/>
            <person name="Calhoun S."/>
            <person name="Haridas S."/>
            <person name="Kuo A."/>
            <person name="Mondo S."/>
            <person name="Pangilinan J."/>
            <person name="Riley R."/>
            <person name="LaButti K."/>
            <person name="Andreopoulos B."/>
            <person name="Lipzen A."/>
            <person name="Chen C."/>
            <person name="Yanf M."/>
            <person name="Daum C."/>
            <person name="Ng V."/>
            <person name="Clum A."/>
            <person name="Steindorff A."/>
            <person name="Ohm R."/>
            <person name="Martin F."/>
            <person name="Silar P."/>
            <person name="Natvig D."/>
            <person name="Lalanne C."/>
            <person name="Gautier V."/>
            <person name="Ament-velasquez S.L."/>
            <person name="Kruys A."/>
            <person name="Hutchinson M.I."/>
            <person name="Powell A.J."/>
            <person name="Barry K."/>
            <person name="Miller A.N."/>
            <person name="Grigoriev I.V."/>
            <person name="Debuchy R."/>
            <person name="Gladieux P."/>
            <person name="Thoren M.H."/>
            <person name="Johannesson H."/>
        </authorList>
    </citation>
    <scope>NUCLEOTIDE SEQUENCE</scope>
    <source>
        <strain evidence="1">SMH3391-2</strain>
    </source>
</reference>
<dbReference type="AlphaFoldDB" id="A0AA40BW74"/>
<organism evidence="1 2">
    <name type="scientific">Bombardia bombarda</name>
    <dbReference type="NCBI Taxonomy" id="252184"/>
    <lineage>
        <taxon>Eukaryota</taxon>
        <taxon>Fungi</taxon>
        <taxon>Dikarya</taxon>
        <taxon>Ascomycota</taxon>
        <taxon>Pezizomycotina</taxon>
        <taxon>Sordariomycetes</taxon>
        <taxon>Sordariomycetidae</taxon>
        <taxon>Sordariales</taxon>
        <taxon>Lasiosphaeriaceae</taxon>
        <taxon>Bombardia</taxon>
    </lineage>
</organism>
<protein>
    <submittedName>
        <fullName evidence="1">Uncharacterized protein</fullName>
    </submittedName>
</protein>
<dbReference type="Proteomes" id="UP001174934">
    <property type="component" value="Unassembled WGS sequence"/>
</dbReference>
<sequence>MVGIVDETWTRERQLCSRADKSWIMLKRNRAHQQPSFAFSKRKTSNIDGGGGGGVNERDVSGEMSGLVENKGWRLVCLTLYLQQRSGAAGNSYHGLRRPPTHVPKPGYNRPAFGHRCFALPLTRFHHYTASWERKRKKEERKARSLTPRRRAPYFYCVDVGAGSFAMEPGCTSVAGALCRVAQWTAASLHMQCPRRPRGLTATRARRVEQFSWAPTWIKREGNAGKRKVQ</sequence>
<dbReference type="EMBL" id="JAULSR010000006">
    <property type="protein sequence ID" value="KAK0616011.1"/>
    <property type="molecule type" value="Genomic_DNA"/>
</dbReference>
<accession>A0AA40BW74</accession>
<evidence type="ECO:0000313" key="1">
    <source>
        <dbReference type="EMBL" id="KAK0616011.1"/>
    </source>
</evidence>
<gene>
    <name evidence="1" type="ORF">B0T17DRAFT_510563</name>
</gene>
<keyword evidence="2" id="KW-1185">Reference proteome</keyword>
<comment type="caution">
    <text evidence="1">The sequence shown here is derived from an EMBL/GenBank/DDBJ whole genome shotgun (WGS) entry which is preliminary data.</text>
</comment>
<evidence type="ECO:0000313" key="2">
    <source>
        <dbReference type="Proteomes" id="UP001174934"/>
    </source>
</evidence>
<proteinExistence type="predicted"/>